<dbReference type="SMART" id="SM00283">
    <property type="entry name" value="MA"/>
    <property type="match status" value="1"/>
</dbReference>
<evidence type="ECO:0000256" key="2">
    <source>
        <dbReference type="ARBA" id="ARBA00022500"/>
    </source>
</evidence>
<dbReference type="SMART" id="SM00304">
    <property type="entry name" value="HAMP"/>
    <property type="match status" value="1"/>
</dbReference>
<dbReference type="GO" id="GO:0006935">
    <property type="term" value="P:chemotaxis"/>
    <property type="evidence" value="ECO:0007669"/>
    <property type="project" value="UniProtKB-KW"/>
</dbReference>
<proteinExistence type="inferred from homology"/>
<dbReference type="Pfam" id="PF00015">
    <property type="entry name" value="MCPsignal"/>
    <property type="match status" value="1"/>
</dbReference>
<dbReference type="HOGENOM" id="CLU_000445_107_12_6"/>
<dbReference type="Proteomes" id="UP000007257">
    <property type="component" value="Chromosome"/>
</dbReference>
<dbReference type="InterPro" id="IPR004089">
    <property type="entry name" value="MCPsignal_dom"/>
</dbReference>
<dbReference type="AlphaFoldDB" id="A0A0H3F5I6"/>
<keyword evidence="6" id="KW-0812">Transmembrane</keyword>
<dbReference type="InterPro" id="IPR033462">
    <property type="entry name" value="Cache_3-Cache_2"/>
</dbReference>
<name>A0A0H3F5I6_RAHSY</name>
<feature type="domain" description="HAMP" evidence="8">
    <location>
        <begin position="345"/>
        <end position="397"/>
    </location>
</feature>
<dbReference type="InterPro" id="IPR004090">
    <property type="entry name" value="Chemotax_Me-accpt_rcpt"/>
</dbReference>
<evidence type="ECO:0000256" key="5">
    <source>
        <dbReference type="PROSITE-ProRule" id="PRU00284"/>
    </source>
</evidence>
<comment type="subcellular location">
    <subcellularLocation>
        <location evidence="1">Membrane</location>
    </subcellularLocation>
</comment>
<dbReference type="Pfam" id="PF00672">
    <property type="entry name" value="HAMP"/>
    <property type="match status" value="1"/>
</dbReference>
<comment type="similarity">
    <text evidence="4">Belongs to the methyl-accepting chemotaxis (MCP) protein family.</text>
</comment>
<organism evidence="9 10">
    <name type="scientific">Rahnella sp. (strain Y9602)</name>
    <dbReference type="NCBI Taxonomy" id="2703885"/>
    <lineage>
        <taxon>Bacteria</taxon>
        <taxon>Pseudomonadati</taxon>
        <taxon>Pseudomonadota</taxon>
        <taxon>Gammaproteobacteria</taxon>
        <taxon>Enterobacterales</taxon>
        <taxon>Yersiniaceae</taxon>
        <taxon>Rahnella</taxon>
    </lineage>
</organism>
<evidence type="ECO:0000256" key="1">
    <source>
        <dbReference type="ARBA" id="ARBA00004370"/>
    </source>
</evidence>
<evidence type="ECO:0000259" key="7">
    <source>
        <dbReference type="PROSITE" id="PS50111"/>
    </source>
</evidence>
<dbReference type="GO" id="GO:0004888">
    <property type="term" value="F:transmembrane signaling receptor activity"/>
    <property type="evidence" value="ECO:0007669"/>
    <property type="project" value="InterPro"/>
</dbReference>
<accession>A0A0H3F5I6</accession>
<dbReference type="Gene3D" id="3.30.450.20">
    <property type="entry name" value="PAS domain"/>
    <property type="match status" value="1"/>
</dbReference>
<dbReference type="PROSITE" id="PS50111">
    <property type="entry name" value="CHEMOTAXIS_TRANSDUC_2"/>
    <property type="match status" value="1"/>
</dbReference>
<evidence type="ECO:0000313" key="9">
    <source>
        <dbReference type="EMBL" id="ADW72067.1"/>
    </source>
</evidence>
<dbReference type="RefSeq" id="WP_013573774.1">
    <property type="nucleotide sequence ID" value="NC_015061.1"/>
</dbReference>
<feature type="domain" description="Methyl-accepting transducer" evidence="7">
    <location>
        <begin position="402"/>
        <end position="631"/>
    </location>
</feature>
<reference evidence="9 10" key="2">
    <citation type="journal article" date="2012" name="J. Bacteriol.">
        <title>Complete Genome Sequence of Rahnella sp. Strain Y9602, a Gammaproteobacterium Isolate from Metal- and Radionuclide-Contaminated Soil.</title>
        <authorList>
            <person name="Martinez R.J."/>
            <person name="Bruce D."/>
            <person name="Detter C."/>
            <person name="Goodwin L.A."/>
            <person name="Han J."/>
            <person name="Han C.S."/>
            <person name="Held B."/>
            <person name="Land M.L."/>
            <person name="Mikhailova N."/>
            <person name="Nolan M."/>
            <person name="Pennacchio L."/>
            <person name="Pitluck S."/>
            <person name="Tapia R."/>
            <person name="Woyke T."/>
            <person name="Sobecky P.A."/>
        </authorList>
    </citation>
    <scope>NUCLEOTIDE SEQUENCE [LARGE SCALE GENOMIC DNA]</scope>
    <source>
        <strain evidence="9 10">Y9602</strain>
    </source>
</reference>
<dbReference type="PRINTS" id="PR00260">
    <property type="entry name" value="CHEMTRNSDUCR"/>
</dbReference>
<keyword evidence="6" id="KW-0472">Membrane</keyword>
<dbReference type="PANTHER" id="PTHR43531">
    <property type="entry name" value="PROTEIN ICFG"/>
    <property type="match status" value="1"/>
</dbReference>
<evidence type="ECO:0000256" key="3">
    <source>
        <dbReference type="ARBA" id="ARBA00023224"/>
    </source>
</evidence>
<gene>
    <name evidence="9" type="ordered locus">Rahaq_0438</name>
</gene>
<dbReference type="GO" id="GO:0005886">
    <property type="term" value="C:plasma membrane"/>
    <property type="evidence" value="ECO:0007669"/>
    <property type="project" value="TreeGrafter"/>
</dbReference>
<evidence type="ECO:0000313" key="10">
    <source>
        <dbReference type="Proteomes" id="UP000007257"/>
    </source>
</evidence>
<feature type="transmembrane region" description="Helical" evidence="6">
    <location>
        <begin position="323"/>
        <end position="342"/>
    </location>
</feature>
<dbReference type="OrthoDB" id="9765776at2"/>
<dbReference type="CDD" id="cd06225">
    <property type="entry name" value="HAMP"/>
    <property type="match status" value="1"/>
</dbReference>
<dbReference type="Gene3D" id="1.10.287.950">
    <property type="entry name" value="Methyl-accepting chemotaxis protein"/>
    <property type="match status" value="1"/>
</dbReference>
<dbReference type="InterPro" id="IPR003660">
    <property type="entry name" value="HAMP_dom"/>
</dbReference>
<dbReference type="KEGG" id="rah:Rahaq_0438"/>
<evidence type="ECO:0000259" key="8">
    <source>
        <dbReference type="PROSITE" id="PS50885"/>
    </source>
</evidence>
<keyword evidence="2" id="KW-0145">Chemotaxis</keyword>
<dbReference type="SUPFAM" id="SSF58104">
    <property type="entry name" value="Methyl-accepting chemotaxis protein (MCP) signaling domain"/>
    <property type="match status" value="1"/>
</dbReference>
<dbReference type="SUPFAM" id="SSF103190">
    <property type="entry name" value="Sensory domain-like"/>
    <property type="match status" value="1"/>
</dbReference>
<dbReference type="PANTHER" id="PTHR43531:SF5">
    <property type="entry name" value="METHYL-ACCEPTING CHEMOTAXIS PROTEIN III"/>
    <property type="match status" value="1"/>
</dbReference>
<dbReference type="eggNOG" id="COG0840">
    <property type="taxonomic scope" value="Bacteria"/>
</dbReference>
<dbReference type="FunFam" id="1.10.287.950:FF:000001">
    <property type="entry name" value="Methyl-accepting chemotaxis sensory transducer"/>
    <property type="match status" value="1"/>
</dbReference>
<dbReference type="InterPro" id="IPR029151">
    <property type="entry name" value="Sensor-like_sf"/>
</dbReference>
<dbReference type="EMBL" id="CP002505">
    <property type="protein sequence ID" value="ADW72067.1"/>
    <property type="molecule type" value="Genomic_DNA"/>
</dbReference>
<dbReference type="CDD" id="cd11386">
    <property type="entry name" value="MCP_signal"/>
    <property type="match status" value="1"/>
</dbReference>
<dbReference type="PROSITE" id="PS50885">
    <property type="entry name" value="HAMP"/>
    <property type="match status" value="1"/>
</dbReference>
<evidence type="ECO:0000256" key="4">
    <source>
        <dbReference type="ARBA" id="ARBA00029447"/>
    </source>
</evidence>
<dbReference type="Pfam" id="PF17201">
    <property type="entry name" value="Cache_3-Cache_2"/>
    <property type="match status" value="1"/>
</dbReference>
<reference evidence="10" key="1">
    <citation type="submission" date="2011-01" db="EMBL/GenBank/DDBJ databases">
        <title>Complete sequence of chromosome of Rahnella sp. Y9602.</title>
        <authorList>
            <consortium name="US DOE Joint Genome Institute"/>
            <person name="Lucas S."/>
            <person name="Copeland A."/>
            <person name="Lapidus A."/>
            <person name="Cheng J.-F."/>
            <person name="Goodwin L."/>
            <person name="Pitluck S."/>
            <person name="Lu M."/>
            <person name="Detter J.C."/>
            <person name="Han C."/>
            <person name="Tapia R."/>
            <person name="Land M."/>
            <person name="Hauser L."/>
            <person name="Kyrpides N."/>
            <person name="Ivanova N."/>
            <person name="Ovchinnikova G."/>
            <person name="Pagani I."/>
            <person name="Sobecky P.A."/>
            <person name="Martinez R.J."/>
            <person name="Woyke T."/>
        </authorList>
    </citation>
    <scope>NUCLEOTIDE SEQUENCE [LARGE SCALE GENOMIC DNA]</scope>
    <source>
        <strain evidence="10">Y9602</strain>
    </source>
</reference>
<protein>
    <submittedName>
        <fullName evidence="9">Methyl-accepting chemotaxis sensory transducer</fullName>
    </submittedName>
</protein>
<keyword evidence="6" id="KW-1133">Transmembrane helix</keyword>
<dbReference type="InterPro" id="IPR051310">
    <property type="entry name" value="MCP_chemotaxis"/>
</dbReference>
<keyword evidence="3 5" id="KW-0807">Transducer</keyword>
<evidence type="ECO:0000256" key="6">
    <source>
        <dbReference type="SAM" id="Phobius"/>
    </source>
</evidence>
<dbReference type="GO" id="GO:0007165">
    <property type="term" value="P:signal transduction"/>
    <property type="evidence" value="ECO:0007669"/>
    <property type="project" value="UniProtKB-KW"/>
</dbReference>
<sequence precursor="true">MKTASKRSFRRWSIGAKLASIASLLVGSLFIVFTLSLTHSAGKQVNELAVNAISEQVTGVVDMIEMYNASLNAEVDSYTRLFSHFLPSDFELDTTSPMMVGDQSAPVIKAGGTPLNLDSKIPDDFLARTGAISTVFARRGDDFIRVTTSLKKQDGTRAIGTLLDSSSPAYAQIMAGQPFSGLATLFGKKYITKYQPVRDAQGSVIGILFVGVDITQEYADMRQKILSKRIGEKGYFFVLNSAPGKDLGKYLVHFTDEGKTPAWPEGELQQVMSQPKGQREYTDATSQHQQFMVYANVPAWHWVVVGSTDKNSLMEQVNSTRNHFLMVSLLALACFAALFIWLTRKLVSRPLSDVVSIAQQYASGDLRARAETQRVDEIGALMHAIDGIGHGLEKIVGEVRQVSSEIMMNTQGLAHDSEQINHQIGTQASSLEETSASMEQITATVQNTADNATQATQLVQQTDKAATVGADAVNQSVESMEAIKHASTRIADITTVIEGIAFQTNILALNAAVEAARAGEHGRGFAVVAAEVRALAQRSSNAVKEIENLVADSLSKVEDGHQSAAKTQVNMNDILQGIRQVKVLMSDIDLASHEQSSGISQVNIAIMQIGKATQENATLVENSQQTAAALSEQGRHLSQLVSVFKISER</sequence>